<evidence type="ECO:0000313" key="1">
    <source>
        <dbReference type="EMBL" id="ESO08351.1"/>
    </source>
</evidence>
<dbReference type="KEGG" id="hro:HELRODRAFT_169164"/>
<evidence type="ECO:0000313" key="3">
    <source>
        <dbReference type="Proteomes" id="UP000015101"/>
    </source>
</evidence>
<gene>
    <name evidence="2" type="primary">20202683</name>
    <name evidence="1" type="ORF">HELRODRAFT_169164</name>
</gene>
<reference evidence="2" key="3">
    <citation type="submission" date="2015-06" db="UniProtKB">
        <authorList>
            <consortium name="EnsemblMetazoa"/>
        </authorList>
    </citation>
    <scope>IDENTIFICATION</scope>
</reference>
<dbReference type="HOGENOM" id="CLU_2099481_0_0_1"/>
<dbReference type="EMBL" id="KB096080">
    <property type="protein sequence ID" value="ESO08351.1"/>
    <property type="molecule type" value="Genomic_DNA"/>
</dbReference>
<proteinExistence type="predicted"/>
<dbReference type="CTD" id="20202683"/>
<dbReference type="GeneID" id="20202683"/>
<reference evidence="1 3" key="2">
    <citation type="journal article" date="2013" name="Nature">
        <title>Insights into bilaterian evolution from three spiralian genomes.</title>
        <authorList>
            <person name="Simakov O."/>
            <person name="Marletaz F."/>
            <person name="Cho S.J."/>
            <person name="Edsinger-Gonzales E."/>
            <person name="Havlak P."/>
            <person name="Hellsten U."/>
            <person name="Kuo D.H."/>
            <person name="Larsson T."/>
            <person name="Lv J."/>
            <person name="Arendt D."/>
            <person name="Savage R."/>
            <person name="Osoegawa K."/>
            <person name="de Jong P."/>
            <person name="Grimwood J."/>
            <person name="Chapman J.A."/>
            <person name="Shapiro H."/>
            <person name="Aerts A."/>
            <person name="Otillar R.P."/>
            <person name="Terry A.Y."/>
            <person name="Boore J.L."/>
            <person name="Grigoriev I.V."/>
            <person name="Lindberg D.R."/>
            <person name="Seaver E.C."/>
            <person name="Weisblat D.A."/>
            <person name="Putnam N.H."/>
            <person name="Rokhsar D.S."/>
        </authorList>
    </citation>
    <scope>NUCLEOTIDE SEQUENCE</scope>
</reference>
<dbReference type="RefSeq" id="XP_009013281.1">
    <property type="nucleotide sequence ID" value="XM_009015033.1"/>
</dbReference>
<organism evidence="2 3">
    <name type="scientific">Helobdella robusta</name>
    <name type="common">Californian leech</name>
    <dbReference type="NCBI Taxonomy" id="6412"/>
    <lineage>
        <taxon>Eukaryota</taxon>
        <taxon>Metazoa</taxon>
        <taxon>Spiralia</taxon>
        <taxon>Lophotrochozoa</taxon>
        <taxon>Annelida</taxon>
        <taxon>Clitellata</taxon>
        <taxon>Hirudinea</taxon>
        <taxon>Rhynchobdellida</taxon>
        <taxon>Glossiphoniidae</taxon>
        <taxon>Helobdella</taxon>
    </lineage>
</organism>
<dbReference type="InParanoid" id="T1F1I3"/>
<dbReference type="AlphaFoldDB" id="T1F1I3"/>
<dbReference type="EnsemblMetazoa" id="HelroT169164">
    <property type="protein sequence ID" value="HelroP169164"/>
    <property type="gene ID" value="HelroG169164"/>
</dbReference>
<dbReference type="Proteomes" id="UP000015101">
    <property type="component" value="Unassembled WGS sequence"/>
</dbReference>
<keyword evidence="3" id="KW-1185">Reference proteome</keyword>
<dbReference type="EMBL" id="AMQM01003198">
    <property type="status" value="NOT_ANNOTATED_CDS"/>
    <property type="molecule type" value="Genomic_DNA"/>
</dbReference>
<sequence length="116" mass="12837">MSSQGSSLDLSSLKCCHACFKHFKLRHDGTFVRHGGKVKRTECSGSLKKPLSSLNRRRSFGSGMSCRKFGKTLTCILKAILDNSSVTALWCRLLFLHVWSSERGQEGIKATTLASE</sequence>
<protein>
    <submittedName>
        <fullName evidence="1 2">Uncharacterized protein</fullName>
    </submittedName>
</protein>
<name>T1F1I3_HELRO</name>
<evidence type="ECO:0000313" key="2">
    <source>
        <dbReference type="EnsemblMetazoa" id="HelroP169164"/>
    </source>
</evidence>
<accession>T1F1I3</accession>
<reference evidence="3" key="1">
    <citation type="submission" date="2012-12" db="EMBL/GenBank/DDBJ databases">
        <authorList>
            <person name="Hellsten U."/>
            <person name="Grimwood J."/>
            <person name="Chapman J.A."/>
            <person name="Shapiro H."/>
            <person name="Aerts A."/>
            <person name="Otillar R.P."/>
            <person name="Terry A.Y."/>
            <person name="Boore J.L."/>
            <person name="Simakov O."/>
            <person name="Marletaz F."/>
            <person name="Cho S.-J."/>
            <person name="Edsinger-Gonzales E."/>
            <person name="Havlak P."/>
            <person name="Kuo D.-H."/>
            <person name="Larsson T."/>
            <person name="Lv J."/>
            <person name="Arendt D."/>
            <person name="Savage R."/>
            <person name="Osoegawa K."/>
            <person name="de Jong P."/>
            <person name="Lindberg D.R."/>
            <person name="Seaver E.C."/>
            <person name="Weisblat D.A."/>
            <person name="Putnam N.H."/>
            <person name="Grigoriev I.V."/>
            <person name="Rokhsar D.S."/>
        </authorList>
    </citation>
    <scope>NUCLEOTIDE SEQUENCE</scope>
</reference>